<evidence type="ECO:0008006" key="10">
    <source>
        <dbReference type="Google" id="ProtNLM"/>
    </source>
</evidence>
<dbReference type="GO" id="GO:0004497">
    <property type="term" value="F:monooxygenase activity"/>
    <property type="evidence" value="ECO:0007669"/>
    <property type="project" value="UniProtKB-KW"/>
</dbReference>
<dbReference type="EMBL" id="JAAAIP010000042">
    <property type="protein sequence ID" value="KAG0328079.1"/>
    <property type="molecule type" value="Genomic_DNA"/>
</dbReference>
<keyword evidence="3 6" id="KW-0560">Oxidoreductase</keyword>
<keyword evidence="4 5" id="KW-0408">Iron</keyword>
<dbReference type="InterPro" id="IPR001128">
    <property type="entry name" value="Cyt_P450"/>
</dbReference>
<evidence type="ECO:0000256" key="6">
    <source>
        <dbReference type="RuleBase" id="RU000461"/>
    </source>
</evidence>
<feature type="region of interest" description="Disordered" evidence="7">
    <location>
        <begin position="269"/>
        <end position="296"/>
    </location>
</feature>
<accession>A0A9P6RS87</accession>
<dbReference type="Proteomes" id="UP000738325">
    <property type="component" value="Unassembled WGS sequence"/>
</dbReference>
<name>A0A9P6RS87_9FUNG</name>
<evidence type="ECO:0000256" key="5">
    <source>
        <dbReference type="PIRSR" id="PIRSR602401-1"/>
    </source>
</evidence>
<evidence type="ECO:0000256" key="2">
    <source>
        <dbReference type="ARBA" id="ARBA00022723"/>
    </source>
</evidence>
<keyword evidence="5 6" id="KW-0349">Heme</keyword>
<dbReference type="Pfam" id="PF00067">
    <property type="entry name" value="p450"/>
    <property type="match status" value="2"/>
</dbReference>
<dbReference type="GO" id="GO:0006629">
    <property type="term" value="P:lipid metabolic process"/>
    <property type="evidence" value="ECO:0007669"/>
    <property type="project" value="UniProtKB-ARBA"/>
</dbReference>
<organism evidence="8 9">
    <name type="scientific">Dissophora globulifera</name>
    <dbReference type="NCBI Taxonomy" id="979702"/>
    <lineage>
        <taxon>Eukaryota</taxon>
        <taxon>Fungi</taxon>
        <taxon>Fungi incertae sedis</taxon>
        <taxon>Mucoromycota</taxon>
        <taxon>Mortierellomycotina</taxon>
        <taxon>Mortierellomycetes</taxon>
        <taxon>Mortierellales</taxon>
        <taxon>Mortierellaceae</taxon>
        <taxon>Dissophora</taxon>
    </lineage>
</organism>
<feature type="compositionally biased region" description="Basic and acidic residues" evidence="7">
    <location>
        <begin position="273"/>
        <end position="283"/>
    </location>
</feature>
<dbReference type="InterPro" id="IPR017972">
    <property type="entry name" value="Cyt_P450_CS"/>
</dbReference>
<dbReference type="PROSITE" id="PS00086">
    <property type="entry name" value="CYTOCHROME_P450"/>
    <property type="match status" value="1"/>
</dbReference>
<dbReference type="AlphaFoldDB" id="A0A9P6RS87"/>
<keyword evidence="9" id="KW-1185">Reference proteome</keyword>
<evidence type="ECO:0000313" key="9">
    <source>
        <dbReference type="Proteomes" id="UP000738325"/>
    </source>
</evidence>
<dbReference type="GO" id="GO:0005506">
    <property type="term" value="F:iron ion binding"/>
    <property type="evidence" value="ECO:0007669"/>
    <property type="project" value="InterPro"/>
</dbReference>
<feature type="binding site" description="axial binding residue" evidence="5">
    <location>
        <position position="486"/>
    </location>
    <ligand>
        <name>heme</name>
        <dbReference type="ChEBI" id="CHEBI:30413"/>
    </ligand>
    <ligandPart>
        <name>Fe</name>
        <dbReference type="ChEBI" id="CHEBI:18248"/>
    </ligandPart>
</feature>
<dbReference type="PRINTS" id="PR00385">
    <property type="entry name" value="P450"/>
</dbReference>
<dbReference type="PRINTS" id="PR00463">
    <property type="entry name" value="EP450I"/>
</dbReference>
<evidence type="ECO:0000313" key="8">
    <source>
        <dbReference type="EMBL" id="KAG0328079.1"/>
    </source>
</evidence>
<comment type="caution">
    <text evidence="8">The sequence shown here is derived from an EMBL/GenBank/DDBJ whole genome shotgun (WGS) entry which is preliminary data.</text>
</comment>
<dbReference type="PANTHER" id="PTHR24296">
    <property type="entry name" value="CYTOCHROME P450"/>
    <property type="match status" value="1"/>
</dbReference>
<sequence length="543" mass="61542">MSPLSRVPTVGALLGLAQTVIYLSTSSLIRPEVLKALLTYYVLYLLFKYRNTALGVMPRPDLPGPRGVPLLGNTIFMLFKRPKNKNYQTQTQLHEEFGKVYTVTVLGFARVINIRDPAMVEHVLKTHFWKYEKGEFFRTVLQPLIGGGIFGADGESHDNHTPAESTSNTDIPMVDLQRIFLLFTLDSFGEIAFGQSFGCLKDPMQPVEFAAAFDRMNKNLYQRFCSPFFTWTEWWTGKDLQIEQDREVIRKFADGVIKERRRRIAVECTAKQETSRPTRESDARSIGSTGGKDGSKRDLMQLFMDAEDENGERLTDESLQDALLNFILAGRDSTAQALSWMFYLILSSESSRDILDKLVSEIDSNLGHGNASIYPSYEIIKCMKFTEACFLESLRIYPAVPHNIKVCMEDDILPGGAPVYKGEMVAWGSWAIGRDKAIWGDDAEEYRPERWLEDEVHEPGVGHRRYDIGKPSPAKFVSFHLGPRACLGRQFATIEAITITSMLLQKFTFKLVDPHTEPAYVQAVTLQMANGLKVRIRRRDAET</sequence>
<keyword evidence="2 5" id="KW-0479">Metal-binding</keyword>
<dbReference type="SUPFAM" id="SSF48264">
    <property type="entry name" value="Cytochrome P450"/>
    <property type="match status" value="1"/>
</dbReference>
<reference evidence="8" key="1">
    <citation type="journal article" date="2020" name="Fungal Divers.">
        <title>Resolving the Mortierellaceae phylogeny through synthesis of multi-gene phylogenetics and phylogenomics.</title>
        <authorList>
            <person name="Vandepol N."/>
            <person name="Liber J."/>
            <person name="Desiro A."/>
            <person name="Na H."/>
            <person name="Kennedy M."/>
            <person name="Barry K."/>
            <person name="Grigoriev I.V."/>
            <person name="Miller A.N."/>
            <person name="O'Donnell K."/>
            <person name="Stajich J.E."/>
            <person name="Bonito G."/>
        </authorList>
    </citation>
    <scope>NUCLEOTIDE SEQUENCE</scope>
    <source>
        <strain evidence="8">REB-010B</strain>
    </source>
</reference>
<proteinExistence type="inferred from homology"/>
<dbReference type="OrthoDB" id="1470350at2759"/>
<dbReference type="InterPro" id="IPR036396">
    <property type="entry name" value="Cyt_P450_sf"/>
</dbReference>
<comment type="cofactor">
    <cofactor evidence="5">
        <name>heme</name>
        <dbReference type="ChEBI" id="CHEBI:30413"/>
    </cofactor>
</comment>
<dbReference type="GO" id="GO:0016705">
    <property type="term" value="F:oxidoreductase activity, acting on paired donors, with incorporation or reduction of molecular oxygen"/>
    <property type="evidence" value="ECO:0007669"/>
    <property type="project" value="InterPro"/>
</dbReference>
<dbReference type="InterPro" id="IPR002401">
    <property type="entry name" value="Cyt_P450_E_grp-I"/>
</dbReference>
<gene>
    <name evidence="8" type="ORF">BGZ99_006252</name>
</gene>
<evidence type="ECO:0000256" key="4">
    <source>
        <dbReference type="ARBA" id="ARBA00023004"/>
    </source>
</evidence>
<evidence type="ECO:0000256" key="7">
    <source>
        <dbReference type="SAM" id="MobiDB-lite"/>
    </source>
</evidence>
<keyword evidence="6" id="KW-0503">Monooxygenase</keyword>
<dbReference type="GO" id="GO:0020037">
    <property type="term" value="F:heme binding"/>
    <property type="evidence" value="ECO:0007669"/>
    <property type="project" value="InterPro"/>
</dbReference>
<evidence type="ECO:0000256" key="3">
    <source>
        <dbReference type="ARBA" id="ARBA00023002"/>
    </source>
</evidence>
<comment type="similarity">
    <text evidence="1 6">Belongs to the cytochrome P450 family.</text>
</comment>
<evidence type="ECO:0000256" key="1">
    <source>
        <dbReference type="ARBA" id="ARBA00010617"/>
    </source>
</evidence>
<dbReference type="Gene3D" id="1.10.630.10">
    <property type="entry name" value="Cytochrome P450"/>
    <property type="match status" value="1"/>
</dbReference>
<protein>
    <recommendedName>
        <fullName evidence="10">Cytochrome P450</fullName>
    </recommendedName>
</protein>